<feature type="transmembrane region" description="Helical" evidence="10">
    <location>
        <begin position="1310"/>
        <end position="1330"/>
    </location>
</feature>
<dbReference type="InterPro" id="IPR008921">
    <property type="entry name" value="DNA_pol3_clamp-load_cplx_C"/>
</dbReference>
<feature type="compositionally biased region" description="Acidic residues" evidence="9">
    <location>
        <begin position="139"/>
        <end position="155"/>
    </location>
</feature>
<keyword evidence="6" id="KW-0067">ATP-binding</keyword>
<dbReference type="GO" id="GO:0006260">
    <property type="term" value="P:DNA replication"/>
    <property type="evidence" value="ECO:0007669"/>
    <property type="project" value="UniProtKB-KW"/>
</dbReference>
<evidence type="ECO:0000256" key="1">
    <source>
        <dbReference type="ARBA" id="ARBA00004141"/>
    </source>
</evidence>
<keyword evidence="5" id="KW-0547">Nucleotide-binding</keyword>
<protein>
    <submittedName>
        <fullName evidence="11">Rfc-1</fullName>
    </submittedName>
</protein>
<dbReference type="Proteomes" id="UP000005239">
    <property type="component" value="Unassembled WGS sequence"/>
</dbReference>
<evidence type="ECO:0000256" key="9">
    <source>
        <dbReference type="SAM" id="MobiDB-lite"/>
    </source>
</evidence>
<name>A0A2A6CRY0_PRIPA</name>
<dbReference type="Pfam" id="PF00004">
    <property type="entry name" value="AAA"/>
    <property type="match status" value="1"/>
</dbReference>
<organism evidence="11 12">
    <name type="scientific">Pristionchus pacificus</name>
    <name type="common">Parasitic nematode worm</name>
    <dbReference type="NCBI Taxonomy" id="54126"/>
    <lineage>
        <taxon>Eukaryota</taxon>
        <taxon>Metazoa</taxon>
        <taxon>Ecdysozoa</taxon>
        <taxon>Nematoda</taxon>
        <taxon>Chromadorea</taxon>
        <taxon>Rhabditida</taxon>
        <taxon>Rhabditina</taxon>
        <taxon>Diplogasteromorpha</taxon>
        <taxon>Diplogasteroidea</taxon>
        <taxon>Neodiplogasteridae</taxon>
        <taxon>Pristionchus</taxon>
    </lineage>
</organism>
<dbReference type="SUPFAM" id="SSF48019">
    <property type="entry name" value="post-AAA+ oligomerization domain-like"/>
    <property type="match status" value="1"/>
</dbReference>
<evidence type="ECO:0000313" key="12">
    <source>
        <dbReference type="Proteomes" id="UP000005239"/>
    </source>
</evidence>
<evidence type="ECO:0000256" key="7">
    <source>
        <dbReference type="ARBA" id="ARBA00022989"/>
    </source>
</evidence>
<feature type="region of interest" description="Disordered" evidence="9">
    <location>
        <begin position="1461"/>
        <end position="1509"/>
    </location>
</feature>
<feature type="compositionally biased region" description="Polar residues" evidence="9">
    <location>
        <begin position="1482"/>
        <end position="1504"/>
    </location>
</feature>
<dbReference type="InterPro" id="IPR027417">
    <property type="entry name" value="P-loop_NTPase"/>
</dbReference>
<feature type="transmembrane region" description="Helical" evidence="10">
    <location>
        <begin position="1680"/>
        <end position="1700"/>
    </location>
</feature>
<dbReference type="GO" id="GO:0016887">
    <property type="term" value="F:ATP hydrolysis activity"/>
    <property type="evidence" value="ECO:0007669"/>
    <property type="project" value="InterPro"/>
</dbReference>
<dbReference type="InterPro" id="IPR003959">
    <property type="entry name" value="ATPase_AAA_core"/>
</dbReference>
<feature type="compositionally biased region" description="Basic and acidic residues" evidence="9">
    <location>
        <begin position="29"/>
        <end position="39"/>
    </location>
</feature>
<feature type="region of interest" description="Disordered" evidence="9">
    <location>
        <begin position="1393"/>
        <end position="1419"/>
    </location>
</feature>
<evidence type="ECO:0000256" key="4">
    <source>
        <dbReference type="ARBA" id="ARBA00022705"/>
    </source>
</evidence>
<dbReference type="GO" id="GO:0016020">
    <property type="term" value="C:membrane"/>
    <property type="evidence" value="ECO:0007669"/>
    <property type="project" value="UniProtKB-SubCell"/>
</dbReference>
<dbReference type="InterPro" id="IPR003593">
    <property type="entry name" value="AAA+_ATPase"/>
</dbReference>
<dbReference type="PANTHER" id="PTHR23389">
    <property type="entry name" value="CHROMOSOME TRANSMISSION FIDELITY FACTOR 18"/>
    <property type="match status" value="1"/>
</dbReference>
<dbReference type="Gene3D" id="1.20.272.10">
    <property type="match status" value="1"/>
</dbReference>
<evidence type="ECO:0000256" key="6">
    <source>
        <dbReference type="ARBA" id="ARBA00022840"/>
    </source>
</evidence>
<dbReference type="Pfam" id="PF08519">
    <property type="entry name" value="RFC1"/>
    <property type="match status" value="1"/>
</dbReference>
<feature type="region of interest" description="Disordered" evidence="9">
    <location>
        <begin position="859"/>
        <end position="892"/>
    </location>
</feature>
<dbReference type="InterPro" id="IPR013725">
    <property type="entry name" value="DNA_replication_fac_RFC1_C"/>
</dbReference>
<dbReference type="GO" id="GO:0005524">
    <property type="term" value="F:ATP binding"/>
    <property type="evidence" value="ECO:0007669"/>
    <property type="project" value="UniProtKB-KW"/>
</dbReference>
<dbReference type="GO" id="GO:0005663">
    <property type="term" value="C:DNA replication factor C complex"/>
    <property type="evidence" value="ECO:0007669"/>
    <property type="project" value="InterPro"/>
</dbReference>
<feature type="transmembrane region" description="Helical" evidence="10">
    <location>
        <begin position="1275"/>
        <end position="1298"/>
    </location>
</feature>
<dbReference type="Pfam" id="PF02535">
    <property type="entry name" value="Zip"/>
    <property type="match status" value="1"/>
</dbReference>
<dbReference type="Pfam" id="PF25361">
    <property type="entry name" value="AAA_lid_RFC1"/>
    <property type="match status" value="1"/>
</dbReference>
<dbReference type="GO" id="GO:0046873">
    <property type="term" value="F:metal ion transmembrane transporter activity"/>
    <property type="evidence" value="ECO:0007669"/>
    <property type="project" value="InterPro"/>
</dbReference>
<evidence type="ECO:0000256" key="3">
    <source>
        <dbReference type="ARBA" id="ARBA00022692"/>
    </source>
</evidence>
<sequence>MDLRKYFGGGASSSTPKVPPAPKSALSEIKAKAETSKDKKSPRKRSPKAVPTINLDAEDSDESPIPSSLKDKKRQRVVVLSDSDDDIPVVKKKSQKKEKTVSPKKSPVKKRSRVITSETPSPVKEKSKNRKKEVTPLSEESEEDEVMELDSEDEFVEKKKPKKKELPKGQKRLTFASQDKKIEPVSSKKASGTAIDPSNFFGGPARSTVEKPKEKEKVREEKNVLSLKNQKVESPKKSKTKTPEKKKKIERDEFSEDSFDDSPKKKSPVKKQTKKREKDEFSEDSSDDSSKKPIIQSKNEKKRDESIPVTKKVKSDPPKETPKIPAPVKNISKSQPSSVQSETKKEEKEVFVPWVDKYKPKSLQQLVGQHGDKSPMRKLMAWLEGWKTWHLGEGAKIKRSKPPPGVPTDGSPFKAILLSGSPGVGKTSCAHLACELAGYKVVEMNASDVRNKKSLDATISQLTGSHQMEEYFGRSAKDSHDDTEVHHVLIMDEVDGMSGNDDRGGLRELVDIINGSKIPIICICNDRGLQKMQTLANHTYDIRFPKPRAEMLLSRVMTICAQEKLKISKEEAMELIEQSGHDVRQTIYNLQMKAIGGNEKNEQKDYTINTFEAARRLLGQSATLVDRQQMFFVDYSIIPLFVQEHYPRMKGSEHSKKGRSELACLRKASDLIAWGDTIEKTIRSGGSWKLLNEQSIMSAVLPTMAMDGQIRQMITFPGWLGKNSNAGKRQRMLRQIEYHANLKISASPSSLITDYLPVLRDKLTRPLIERKNDGVPEVVETMDSYCLVKDDVDAIAELAQWPGTKDPYSLIPPTVKSALTRTLNKSSRALPFVIEEVAKGRKKASNTIDEVEVDEFGNLVEKKNEDDGLEEDDEEEKKEKKVPQKEKQEDQRWKIKCTVPSPSLGVLVNDMVDKWNEISLPFIPSSVSIFKDAFIATEKEKKPKWLPINLLAHLKSTWSNGKWKADQVITNDSILVRWDNFVAYLLTTDISPSNSQWMKMSTKKVYGVALNSKDAWMIVDGGVDLLLGIPNDSIHHHLECEFKLVSISVKDDAAWAVSDEGSLIVRVGYTKNRRFGEDWIELRPDGPTSVISISIFKESGFILDDTYSLWRADCVNEYNPFGKGFYRVGSPLDAISYGSITPTPVLSVSNKGIFLSKGKRLIYSSSPLSGHRFVSQISSSLSSLDDFSLLSAGFHSMDHEGIAASSSFTYEIETIAVSEVSTWIATRDGKVLVSQNFPPDQWKEVPFDGKVEKNASEFIADALKGAFLSAQLTNYTWGVGLLVLCGCSFSAPLGMLLLPCLSPKLYERVMTFLIAVGIGALSGSCFFVMIPQAFQLNTFEDIDYESKSWLIISALYTFLCVDRALQYILEFRRRRQLRRKIHTSTLENIMEGGKGRWSDQRQVTETTEIDDETEKKEKEDIEKDLEMTMLSNAFSRTFSTRRRVAMVTGVDDIEYAPRSRKPVIEPSNCNVRDHNEKDSEEPSNSHLTRVTISSQDPSPCQSPLGTRKAHQIHQNNFVDHVNERVKSHLQPVPFLSTPPQNTQPPVENSKENGYASKKKKDDEISVDIQVVEKRIVKTAEVEVASVAYMIIFGSSANNFVDGMSMGAAFADSMLRGISIGIAVVSQQFPQELGTLAILVNSGLGLKKTLLLNLIPTTLSFVGFSFGVFMDNIDESFDTYIFAVSSGMYLYIFLGTLVPEIRENANELIRTNIVESLIVTGLHCAGIATGIFFMHFMGKFSDIALE</sequence>
<evidence type="ECO:0000256" key="2">
    <source>
        <dbReference type="ARBA" id="ARBA00006116"/>
    </source>
</evidence>
<dbReference type="SMART" id="SM00382">
    <property type="entry name" value="AAA"/>
    <property type="match status" value="1"/>
</dbReference>
<dbReference type="Gene3D" id="1.10.8.60">
    <property type="match status" value="1"/>
</dbReference>
<gene>
    <name evidence="11" type="primary">WBGene00103560</name>
</gene>
<evidence type="ECO:0000256" key="10">
    <source>
        <dbReference type="SAM" id="Phobius"/>
    </source>
</evidence>
<evidence type="ECO:0000256" key="8">
    <source>
        <dbReference type="ARBA" id="ARBA00023136"/>
    </source>
</evidence>
<dbReference type="GO" id="GO:0005634">
    <property type="term" value="C:nucleus"/>
    <property type="evidence" value="ECO:0000318"/>
    <property type="project" value="GO_Central"/>
</dbReference>
<accession>A0A8R1YIH5</accession>
<dbReference type="InterPro" id="IPR047854">
    <property type="entry name" value="RFC_lid"/>
</dbReference>
<feature type="compositionally biased region" description="Polar residues" evidence="9">
    <location>
        <begin position="331"/>
        <end position="341"/>
    </location>
</feature>
<feature type="transmembrane region" description="Helical" evidence="10">
    <location>
        <begin position="1649"/>
        <end position="1668"/>
    </location>
</feature>
<feature type="transmembrane region" description="Helical" evidence="10">
    <location>
        <begin position="1712"/>
        <end position="1735"/>
    </location>
</feature>
<keyword evidence="7 10" id="KW-1133">Transmembrane helix</keyword>
<dbReference type="Gene3D" id="3.40.50.300">
    <property type="entry name" value="P-loop containing nucleotide triphosphate hydrolases"/>
    <property type="match status" value="1"/>
</dbReference>
<feature type="compositionally biased region" description="Basic and acidic residues" evidence="9">
    <location>
        <begin position="208"/>
        <end position="223"/>
    </location>
</feature>
<dbReference type="FunFam" id="3.40.50.300:FF:000395">
    <property type="entry name" value="Replication factor C subunit 1"/>
    <property type="match status" value="1"/>
</dbReference>
<evidence type="ECO:0000313" key="11">
    <source>
        <dbReference type="EnsemblMetazoa" id="PPA14006.1"/>
    </source>
</evidence>
<dbReference type="SUPFAM" id="SSF52540">
    <property type="entry name" value="P-loop containing nucleoside triphosphate hydrolases"/>
    <property type="match status" value="1"/>
</dbReference>
<dbReference type="InterPro" id="IPR003689">
    <property type="entry name" value="ZIP"/>
</dbReference>
<keyword evidence="12" id="KW-1185">Reference proteome</keyword>
<feature type="compositionally biased region" description="Acidic residues" evidence="9">
    <location>
        <begin position="867"/>
        <end position="876"/>
    </location>
</feature>
<feature type="region of interest" description="Disordered" evidence="9">
    <location>
        <begin position="1"/>
        <end position="345"/>
    </location>
</feature>
<evidence type="ECO:0000256" key="5">
    <source>
        <dbReference type="ARBA" id="ARBA00022741"/>
    </source>
</evidence>
<reference evidence="12" key="1">
    <citation type="journal article" date="2008" name="Nat. Genet.">
        <title>The Pristionchus pacificus genome provides a unique perspective on nematode lifestyle and parasitism.</title>
        <authorList>
            <person name="Dieterich C."/>
            <person name="Clifton S.W."/>
            <person name="Schuster L.N."/>
            <person name="Chinwalla A."/>
            <person name="Delehaunty K."/>
            <person name="Dinkelacker I."/>
            <person name="Fulton L."/>
            <person name="Fulton R."/>
            <person name="Godfrey J."/>
            <person name="Minx P."/>
            <person name="Mitreva M."/>
            <person name="Roeseler W."/>
            <person name="Tian H."/>
            <person name="Witte H."/>
            <person name="Yang S.P."/>
            <person name="Wilson R.K."/>
            <person name="Sommer R.J."/>
        </authorList>
    </citation>
    <scope>NUCLEOTIDE SEQUENCE [LARGE SCALE GENOMIC DNA]</scope>
    <source>
        <strain evidence="12">PS312</strain>
    </source>
</reference>
<feature type="region of interest" description="Disordered" evidence="9">
    <location>
        <begin position="1531"/>
        <end position="1558"/>
    </location>
</feature>
<feature type="compositionally biased region" description="Basic and acidic residues" evidence="9">
    <location>
        <begin position="313"/>
        <end position="322"/>
    </location>
</feature>
<proteinExistence type="inferred from homology"/>
<feature type="compositionally biased region" description="Basic and acidic residues" evidence="9">
    <location>
        <begin position="877"/>
        <end position="892"/>
    </location>
</feature>
<feature type="compositionally biased region" description="Basic residues" evidence="9">
    <location>
        <begin position="265"/>
        <end position="275"/>
    </location>
</feature>
<dbReference type="GO" id="GO:0003677">
    <property type="term" value="F:DNA binding"/>
    <property type="evidence" value="ECO:0000318"/>
    <property type="project" value="GO_Central"/>
</dbReference>
<feature type="compositionally biased region" description="Polar residues" evidence="9">
    <location>
        <begin position="1537"/>
        <end position="1546"/>
    </location>
</feature>
<feature type="transmembrane region" description="Helical" evidence="10">
    <location>
        <begin position="1350"/>
        <end position="1369"/>
    </location>
</feature>
<keyword evidence="3 10" id="KW-0812">Transmembrane</keyword>
<reference evidence="11" key="2">
    <citation type="submission" date="2022-06" db="UniProtKB">
        <authorList>
            <consortium name="EnsemblMetazoa"/>
        </authorList>
    </citation>
    <scope>IDENTIFICATION</scope>
    <source>
        <strain evidence="11">PS312</strain>
    </source>
</reference>
<dbReference type="CDD" id="cd18140">
    <property type="entry name" value="HLD_clamp_RFC"/>
    <property type="match status" value="1"/>
</dbReference>
<dbReference type="GO" id="GO:0003689">
    <property type="term" value="F:DNA clamp loader activity"/>
    <property type="evidence" value="ECO:0007669"/>
    <property type="project" value="InterPro"/>
</dbReference>
<dbReference type="EnsemblMetazoa" id="PPA14006.1">
    <property type="protein sequence ID" value="PPA14006.1"/>
    <property type="gene ID" value="WBGene00103560"/>
</dbReference>
<feature type="compositionally biased region" description="Basic residues" evidence="9">
    <location>
        <begin position="159"/>
        <end position="171"/>
    </location>
</feature>
<feature type="compositionally biased region" description="Basic and acidic residues" evidence="9">
    <location>
        <begin position="230"/>
        <end position="252"/>
    </location>
</feature>
<accession>A0A2A6CRY0</accession>
<keyword evidence="8 10" id="KW-0472">Membrane</keyword>
<keyword evidence="4" id="KW-0235">DNA replication</keyword>
<dbReference type="PANTHER" id="PTHR23389:SF6">
    <property type="entry name" value="REPLICATION FACTOR C SUBUNIT 1"/>
    <property type="match status" value="1"/>
</dbReference>
<comment type="subcellular location">
    <subcellularLocation>
        <location evidence="1">Membrane</location>
        <topology evidence="1">Multi-pass membrane protein</topology>
    </subcellularLocation>
</comment>
<dbReference type="CDD" id="cd00009">
    <property type="entry name" value="AAA"/>
    <property type="match status" value="1"/>
</dbReference>
<comment type="similarity">
    <text evidence="2">Belongs to the activator 1 large subunit family.</text>
</comment>